<dbReference type="InterPro" id="IPR036047">
    <property type="entry name" value="F-box-like_dom_sf"/>
</dbReference>
<dbReference type="OrthoDB" id="191686at2759"/>
<dbReference type="InterPro" id="IPR001810">
    <property type="entry name" value="F-box_dom"/>
</dbReference>
<keyword evidence="2" id="KW-1185">Reference proteome</keyword>
<reference evidence="1" key="1">
    <citation type="submission" date="2022-03" db="EMBL/GenBank/DDBJ databases">
        <authorList>
            <person name="Martin C."/>
        </authorList>
    </citation>
    <scope>NUCLEOTIDE SEQUENCE</scope>
</reference>
<proteinExistence type="predicted"/>
<dbReference type="EMBL" id="CAIIXF020000008">
    <property type="protein sequence ID" value="CAH1790953.1"/>
    <property type="molecule type" value="Genomic_DNA"/>
</dbReference>
<comment type="caution">
    <text evidence="1">The sequence shown here is derived from an EMBL/GenBank/DDBJ whole genome shotgun (WGS) entry which is preliminary data.</text>
</comment>
<dbReference type="SUPFAM" id="SSF81383">
    <property type="entry name" value="F-box domain"/>
    <property type="match status" value="1"/>
</dbReference>
<dbReference type="Proteomes" id="UP000749559">
    <property type="component" value="Unassembled WGS sequence"/>
</dbReference>
<dbReference type="Pfam" id="PF00646">
    <property type="entry name" value="F-box"/>
    <property type="match status" value="1"/>
</dbReference>
<dbReference type="AlphaFoldDB" id="A0A8J1U7B1"/>
<gene>
    <name evidence="1" type="ORF">OFUS_LOCUS16100</name>
</gene>
<sequence>MPLPKSAFRASWPELAVEIWVNILTYLPVPDKNSIRLLSKHLRDLVDLPVVWRDVCIKIDILKRDPKCYAHHKGYQELCRKRQYKKILLLLDLPTQGEYTWYANSWAMNSFHLLESLQNTFQHLNEITVRGQYSYTKTFGDNVSVLEHSGDFEILDKDVEAEFWMQLSQLFNKLGTIQKLTIDLLLIDIRREDWPQRGRFGYTEPEAIHAIMMGLKTLLIEMNSLTHFSLHLPPVEEFSSEAQRLFLPTYEDKCEPLRLEHLDVRHTISGPPNEQQIAMLPHLKSYSASPLCSLDTVYEDNMEIQDYGKLSNLKELNIKCTLVGLGLRNIQGKYSAPVLPPDLSTLHMSCFDGYSKIDGDLRDLVSPCHRNPLAFNRNLRTLNIDIITPIKMVFNIHSLKTIIRKVPYVQVLHIRYVAGSDLSSDYEVQEMGGYRYFYQQFRKISWKELFNLRQYSENITELHLSYVSNMQIIDRTIKLGPLSEMIAKGVLKSESDVNVTINDCSGGVGELTVTPKDKTNESLPFKITVDCNVVSVYRKPIVTRYKARPALRPKIQTH</sequence>
<organism evidence="1 2">
    <name type="scientific">Owenia fusiformis</name>
    <name type="common">Polychaete worm</name>
    <dbReference type="NCBI Taxonomy" id="6347"/>
    <lineage>
        <taxon>Eukaryota</taxon>
        <taxon>Metazoa</taxon>
        <taxon>Spiralia</taxon>
        <taxon>Lophotrochozoa</taxon>
        <taxon>Annelida</taxon>
        <taxon>Polychaeta</taxon>
        <taxon>Sedentaria</taxon>
        <taxon>Canalipalpata</taxon>
        <taxon>Sabellida</taxon>
        <taxon>Oweniida</taxon>
        <taxon>Oweniidae</taxon>
        <taxon>Owenia</taxon>
    </lineage>
</organism>
<protein>
    <submittedName>
        <fullName evidence="1">Uncharacterized protein</fullName>
    </submittedName>
</protein>
<accession>A0A8J1U7B1</accession>
<evidence type="ECO:0000313" key="1">
    <source>
        <dbReference type="EMBL" id="CAH1790953.1"/>
    </source>
</evidence>
<name>A0A8J1U7B1_OWEFU</name>
<dbReference type="Gene3D" id="3.80.10.10">
    <property type="entry name" value="Ribonuclease Inhibitor"/>
    <property type="match status" value="1"/>
</dbReference>
<dbReference type="SMART" id="SM00256">
    <property type="entry name" value="FBOX"/>
    <property type="match status" value="1"/>
</dbReference>
<dbReference type="InterPro" id="IPR032675">
    <property type="entry name" value="LRR_dom_sf"/>
</dbReference>
<evidence type="ECO:0000313" key="2">
    <source>
        <dbReference type="Proteomes" id="UP000749559"/>
    </source>
</evidence>